<dbReference type="InterPro" id="IPR016024">
    <property type="entry name" value="ARM-type_fold"/>
</dbReference>
<keyword evidence="8" id="KW-1185">Reference proteome</keyword>
<organism evidence="7 8">
    <name type="scientific">Coccomyxa subellipsoidea (strain C-169)</name>
    <name type="common">Green microalga</name>
    <dbReference type="NCBI Taxonomy" id="574566"/>
    <lineage>
        <taxon>Eukaryota</taxon>
        <taxon>Viridiplantae</taxon>
        <taxon>Chlorophyta</taxon>
        <taxon>core chlorophytes</taxon>
        <taxon>Trebouxiophyceae</taxon>
        <taxon>Trebouxiophyceae incertae sedis</taxon>
        <taxon>Coccomyxaceae</taxon>
        <taxon>Coccomyxa</taxon>
        <taxon>Coccomyxa subellipsoidea</taxon>
    </lineage>
</organism>
<evidence type="ECO:0000313" key="7">
    <source>
        <dbReference type="EMBL" id="EIE19124.1"/>
    </source>
</evidence>
<dbReference type="GO" id="GO:0010499">
    <property type="term" value="P:proteasomal ubiquitin-independent protein catabolic process"/>
    <property type="evidence" value="ECO:0007669"/>
    <property type="project" value="TreeGrafter"/>
</dbReference>
<dbReference type="eggNOG" id="KOG1851">
    <property type="taxonomic scope" value="Eukaryota"/>
</dbReference>
<accession>I0YL55</accession>
<dbReference type="GO" id="GO:0006281">
    <property type="term" value="P:DNA repair"/>
    <property type="evidence" value="ECO:0007669"/>
    <property type="project" value="UniProtKB-KW"/>
</dbReference>
<comment type="caution">
    <text evidence="7">The sequence shown here is derived from an EMBL/GenBank/DDBJ whole genome shotgun (WGS) entry which is preliminary data.</text>
</comment>
<dbReference type="KEGG" id="csl:COCSUDRAFT_67978"/>
<reference evidence="7 8" key="1">
    <citation type="journal article" date="2012" name="Genome Biol.">
        <title>The genome of the polar eukaryotic microalga coccomyxa subellipsoidea reveals traits of cold adaptation.</title>
        <authorList>
            <person name="Blanc G."/>
            <person name="Agarkova I."/>
            <person name="Grimwood J."/>
            <person name="Kuo A."/>
            <person name="Brueggeman A."/>
            <person name="Dunigan D."/>
            <person name="Gurnon J."/>
            <person name="Ladunga I."/>
            <person name="Lindquist E."/>
            <person name="Lucas S."/>
            <person name="Pangilinan J."/>
            <person name="Proschold T."/>
            <person name="Salamov A."/>
            <person name="Schmutz J."/>
            <person name="Weeks D."/>
            <person name="Yamada T."/>
            <person name="Claverie J.M."/>
            <person name="Grigoriev I."/>
            <person name="Van Etten J."/>
            <person name="Lomsadze A."/>
            <person name="Borodovsky M."/>
        </authorList>
    </citation>
    <scope>NUCLEOTIDE SEQUENCE [LARGE SCALE GENOMIC DNA]</scope>
    <source>
        <strain evidence="7 8">C-169</strain>
    </source>
</reference>
<dbReference type="GeneID" id="17037054"/>
<evidence type="ECO:0000256" key="1">
    <source>
        <dbReference type="ARBA" id="ARBA00005739"/>
    </source>
</evidence>
<dbReference type="PANTHER" id="PTHR32170:SF3">
    <property type="entry name" value="PROTEASOME ACTIVATOR COMPLEX SUBUNIT 4"/>
    <property type="match status" value="1"/>
</dbReference>
<dbReference type="GO" id="GO:0005829">
    <property type="term" value="C:cytosol"/>
    <property type="evidence" value="ECO:0007669"/>
    <property type="project" value="TreeGrafter"/>
</dbReference>
<dbReference type="GO" id="GO:0005634">
    <property type="term" value="C:nucleus"/>
    <property type="evidence" value="ECO:0007669"/>
    <property type="project" value="TreeGrafter"/>
</dbReference>
<evidence type="ECO:0000256" key="3">
    <source>
        <dbReference type="ARBA" id="ARBA00022763"/>
    </source>
</evidence>
<sequence length="1945" mass="209458">MAVAWENWLPGPVATATTDEEQGRTRLIFEAIRDEWNRNKNAAPPVRSQSTLKWISIVHSSGILHKGQQPTTEVADLILSTLLEIIWNSPHDSAAQIRWINVLNKLLTKIWTKISITVPWRPFYEKINAVYVEPMTTFSGASVVEGQKEYTLKLVRHVRRFFSKEAPLEIWSEFRPKMENLHSSDAMEALGWLSLLLPVTQVKQGGAHWNQWLGEWMALWGSLSHNAYWDTLWMGLISRLAKLDKNGKNPHKALFDSELRHSAQEGAGPRLIVMLLGRVPAKDGSGDLVMPYLQRLANLLESYFHPSNTGQWTGSLASFLSALKKNFVLRINAENSPRGVNEDVYLDEDGAEEAADGAEDETKEDEDADVDIESTVEAVAGAEAPEHREPLSKELQRSFASDRHMVRAACDAIAVMAYIIPDVILPLVYERFQLAIESVTATHQLEAAVITLSKCVRPLLLTGSLKPLNKDIGIEEKAPMQVSSGEVLADAMMALLPGLDANDERKTCAVFRFYTIVLSSIPGLATDQPGFPLPTEAWLEELLALLFRMLCNLESPEARSDHSGGNASFLLDASSMPMMDLLFARLSPELRTFAIRKVGRFLATTSLPSMTAEASVLAQAAATSDAEAAAQHILEPVLAQTEAELPGLQNLHSAQLSKVQEASLKWKVTILQYTMVQMRAALAPYKARIMKVLSALYAAPSKDVHVEARNLLSITLNGLTNFKCVDQYQPSASEPQPGSTEAPMQLEAWLTPRYGDLDAGVRPPQWYIPSHAEIAFAEELVQQHLVSAAEELIALSSGNGTAGQNGMNQKNQYFSLLYRIAACLEGLQTCLPDFEAPTATTRSGTSLVAAGQAGAVVGKPEHRELVARAVLAACKSAGAQDPEVLQLVLSVGSHLLLSGVTEYTASKQTAKTQADDEAAIVEPALANLLRGKQEGAVWRRRRPRWLAIEKVTAHSLWRASQKSFRWWASTERTEATLDMISPTFKAVFVEQLQHSVHTYRGVRDAAFQAVTLALKRYPCLTVSCLPFLLSGLANLPRPSSDAVLEVMNGSIADGEKALEGTLATLLSRQEDSSTASDFNASAAEVAEQEALVAGVCALLSGQPFYRASARSATALAALATALLGSAGHQSPKAAQVIASMFITFSVGFIRPPALSYAQLELGTVPEPISAVVSRLLELLSSQQPQRRLHWRYELMASAILMFLLPAVDAPTSKAVATVFLDMLVSQLQSLRSMATTAVLFLLGWKEATPLEKGGNAAATVEAVRAVLSARPDYGGALLAQLTHSHPGGGQAEENKGAAGFVAKFMAMSMDEKAAQLISRAVEGRLLLWPDRKSTAAQDSSFSPIHAHLIRRLADAAPAEMLASLRGPLQEALQGVQQDVDRPRTCASAEALSGLLACSATYHTPDGGQSAWSEWVRPLAMGALTAAPLEFGDLWAWAVRYAVYSLAEACDPSLGLLLEVISQPLPEGASSSAVMKRVKYMGECLTELTQRGLVGAACRTAGGSLGGVLGAPGNQVEPSAGGGASSGVVRGVTGVPGSAVTSAQGLVEGSDDQSVLEAVRKFQWRLLHELPALVLQPGEAVRSQVAGVMAMFASGVLCDSAEAGAEASSSPMDTDADDHNLRAAFSDFLHSFAAGMEEGTATILAAADSKEAGADELEAAVALMHDARVTRAWCGLQFVTQSLRSADGAIGPFLAPHLLAFLPSLLKLQEVPQTELQPLSAEAKAAVALLKYLPLPAALLPRATATLSDGVRASLWPTRAAALVFAQYFWFRHIFLLSEADRRAILAMTVELLADKKLEVQDLAKSTLAGLIKGLPEDAAQALRQEFLDKAEVMFPVRKRNRKAAAVAGLGGGLEAPAVQKHATVLGLSAFVLASPYDVPEWLPALLLALVRAASQPAPIKTSVRKALAEFRRTHEEAALAEAKRALQPDQWDALQSVASPASYFA</sequence>
<evidence type="ECO:0000313" key="8">
    <source>
        <dbReference type="Proteomes" id="UP000007264"/>
    </source>
</evidence>
<dbReference type="Pfam" id="PF16507">
    <property type="entry name" value="HEAT_PSME4_mid"/>
    <property type="match status" value="3"/>
</dbReference>
<keyword evidence="3" id="KW-0227">DNA damage</keyword>
<protein>
    <recommendedName>
        <fullName evidence="9">ARM repeat-containing protein</fullName>
    </recommendedName>
</protein>
<evidence type="ECO:0008006" key="9">
    <source>
        <dbReference type="Google" id="ProtNLM"/>
    </source>
</evidence>
<dbReference type="InterPro" id="IPR032430">
    <property type="entry name" value="Blm10_mid"/>
</dbReference>
<dbReference type="EMBL" id="AGSI01000020">
    <property type="protein sequence ID" value="EIE19124.1"/>
    <property type="molecule type" value="Genomic_DNA"/>
</dbReference>
<dbReference type="InterPro" id="IPR021843">
    <property type="entry name" value="PSME4_C"/>
</dbReference>
<dbReference type="PANTHER" id="PTHR32170">
    <property type="entry name" value="PROTEASOME ACTIVATOR COMPLEX SUBUNIT 4"/>
    <property type="match status" value="1"/>
</dbReference>
<dbReference type="OrthoDB" id="17907at2759"/>
<dbReference type="InterPro" id="IPR035309">
    <property type="entry name" value="PSME4"/>
</dbReference>
<keyword evidence="4" id="KW-0234">DNA repair</keyword>
<feature type="domain" description="Proteasome activator Blm10 middle HEAT repeats region" evidence="6">
    <location>
        <begin position="398"/>
        <end position="522"/>
    </location>
</feature>
<comment type="similarity">
    <text evidence="1">Belongs to the BLM10 family.</text>
</comment>
<dbReference type="GO" id="GO:0070628">
    <property type="term" value="F:proteasome binding"/>
    <property type="evidence" value="ECO:0007669"/>
    <property type="project" value="InterPro"/>
</dbReference>
<keyword evidence="2" id="KW-0677">Repeat</keyword>
<dbReference type="STRING" id="574566.I0YL55"/>
<evidence type="ECO:0000259" key="6">
    <source>
        <dbReference type="Pfam" id="PF16507"/>
    </source>
</evidence>
<dbReference type="GO" id="GO:0016504">
    <property type="term" value="F:peptidase activator activity"/>
    <property type="evidence" value="ECO:0007669"/>
    <property type="project" value="InterPro"/>
</dbReference>
<feature type="domain" description="Proteasome activator complex subunit 4 C-terminal" evidence="5">
    <location>
        <begin position="1858"/>
        <end position="1945"/>
    </location>
</feature>
<evidence type="ECO:0000256" key="4">
    <source>
        <dbReference type="ARBA" id="ARBA00023204"/>
    </source>
</evidence>
<dbReference type="SUPFAM" id="SSF48371">
    <property type="entry name" value="ARM repeat"/>
    <property type="match status" value="1"/>
</dbReference>
<gene>
    <name evidence="7" type="ORF">COCSUDRAFT_67978</name>
</gene>
<dbReference type="Proteomes" id="UP000007264">
    <property type="component" value="Unassembled WGS sequence"/>
</dbReference>
<evidence type="ECO:0000256" key="2">
    <source>
        <dbReference type="ARBA" id="ARBA00022737"/>
    </source>
</evidence>
<feature type="domain" description="Proteasome activator Blm10 middle HEAT repeats region" evidence="6">
    <location>
        <begin position="537"/>
        <end position="826"/>
    </location>
</feature>
<dbReference type="Pfam" id="PF11919">
    <property type="entry name" value="PSME4_C"/>
    <property type="match status" value="1"/>
</dbReference>
<dbReference type="RefSeq" id="XP_005643668.1">
    <property type="nucleotide sequence ID" value="XM_005643611.1"/>
</dbReference>
<evidence type="ECO:0000259" key="5">
    <source>
        <dbReference type="Pfam" id="PF11919"/>
    </source>
</evidence>
<name>I0YL55_COCSC</name>
<proteinExistence type="inferred from homology"/>
<feature type="domain" description="Proteasome activator Blm10 middle HEAT repeats region" evidence="6">
    <location>
        <begin position="293"/>
        <end position="348"/>
    </location>
</feature>